<protein>
    <recommendedName>
        <fullName evidence="3">Lipoprotein</fullName>
    </recommendedName>
</protein>
<reference evidence="1 2" key="1">
    <citation type="submission" date="2023-07" db="EMBL/GenBank/DDBJ databases">
        <title>Genomic Encyclopedia of Type Strains, Phase IV (KMG-IV): sequencing the most valuable type-strain genomes for metagenomic binning, comparative biology and taxonomic classification.</title>
        <authorList>
            <person name="Goeker M."/>
        </authorList>
    </citation>
    <scope>NUCLEOTIDE SEQUENCE [LARGE SCALE GENOMIC DNA]</scope>
    <source>
        <strain evidence="1 2">DSM 17723</strain>
    </source>
</reference>
<dbReference type="PROSITE" id="PS51257">
    <property type="entry name" value="PROKAR_LIPOPROTEIN"/>
    <property type="match status" value="1"/>
</dbReference>
<name>A0ABT9YUT2_9BACI</name>
<sequence>MKFIGILIICTILLSGCSSEKNNLVAEAKEPIIKEQAQKRIKAFSRGNAELNDSDLTQTFTISEKIKDVMMVYEVRGEENKYGFLNKPLIKNKETNIEWLFWSLENEKPLGDLRIICTNLETKQKVIGEGKISEKKGPIQDLPSNYTTIPLNRYKTLSEDKKINGDIPASLSSTTISFPQSGIWEIEVLVNEKTLGDIKVFVQNDEANIHYLND</sequence>
<organism evidence="1 2">
    <name type="scientific">Metabacillus niabensis</name>
    <dbReference type="NCBI Taxonomy" id="324854"/>
    <lineage>
        <taxon>Bacteria</taxon>
        <taxon>Bacillati</taxon>
        <taxon>Bacillota</taxon>
        <taxon>Bacilli</taxon>
        <taxon>Bacillales</taxon>
        <taxon>Bacillaceae</taxon>
        <taxon>Metabacillus</taxon>
    </lineage>
</organism>
<keyword evidence="2" id="KW-1185">Reference proteome</keyword>
<evidence type="ECO:0000313" key="2">
    <source>
        <dbReference type="Proteomes" id="UP001232245"/>
    </source>
</evidence>
<dbReference type="Gene3D" id="2.60.40.3830">
    <property type="match status" value="1"/>
</dbReference>
<accession>A0ABT9YUT2</accession>
<dbReference type="RefSeq" id="WP_307190532.1">
    <property type="nucleotide sequence ID" value="NZ_JAUSTZ010000001.1"/>
</dbReference>
<evidence type="ECO:0008006" key="3">
    <source>
        <dbReference type="Google" id="ProtNLM"/>
    </source>
</evidence>
<dbReference type="EMBL" id="JAUSTZ010000001">
    <property type="protein sequence ID" value="MDQ0223739.1"/>
    <property type="molecule type" value="Genomic_DNA"/>
</dbReference>
<proteinExistence type="predicted"/>
<gene>
    <name evidence="1" type="ORF">J2S02_000061</name>
</gene>
<evidence type="ECO:0000313" key="1">
    <source>
        <dbReference type="EMBL" id="MDQ0223739.1"/>
    </source>
</evidence>
<comment type="caution">
    <text evidence="1">The sequence shown here is derived from an EMBL/GenBank/DDBJ whole genome shotgun (WGS) entry which is preliminary data.</text>
</comment>
<dbReference type="Proteomes" id="UP001232245">
    <property type="component" value="Unassembled WGS sequence"/>
</dbReference>